<evidence type="ECO:0000313" key="2">
    <source>
        <dbReference type="EMBL" id="APO83338.1"/>
    </source>
</evidence>
<name>A0A1L5PT35_PSEPU</name>
<evidence type="ECO:0000313" key="4">
    <source>
        <dbReference type="Proteomes" id="UP000185146"/>
    </source>
</evidence>
<dbReference type="Proteomes" id="UP000237378">
    <property type="component" value="Unassembled WGS sequence"/>
</dbReference>
<dbReference type="EMBL" id="MING01000083">
    <property type="protein sequence ID" value="POG02984.1"/>
    <property type="molecule type" value="Genomic_DNA"/>
</dbReference>
<evidence type="ECO:0000313" key="5">
    <source>
        <dbReference type="Proteomes" id="UP000237378"/>
    </source>
</evidence>
<reference evidence="3 5" key="1">
    <citation type="submission" date="2016-08" db="EMBL/GenBank/DDBJ databases">
        <authorList>
            <person name="Seilhamer J.J."/>
        </authorList>
    </citation>
    <scope>NUCLEOTIDE SEQUENCE [LARGE SCALE GENOMIC DNA]</scope>
    <source>
        <strain evidence="3 5">KH-18-2</strain>
    </source>
</reference>
<accession>A0A1L5PT35</accession>
<feature type="chain" id="PRO_5036022747" evidence="1">
    <location>
        <begin position="27"/>
        <end position="139"/>
    </location>
</feature>
<dbReference type="NCBIfam" id="TIGR03751">
    <property type="entry name" value="conj_TIGR03751"/>
    <property type="match status" value="1"/>
</dbReference>
<dbReference type="RefSeq" id="WP_051095754.1">
    <property type="nucleotide sequence ID" value="NZ_CP018743.1"/>
</dbReference>
<protein>
    <submittedName>
        <fullName evidence="2">Conjugal transfer protein</fullName>
    </submittedName>
</protein>
<evidence type="ECO:0000256" key="1">
    <source>
        <dbReference type="SAM" id="SignalP"/>
    </source>
</evidence>
<dbReference type="EMBL" id="CP018743">
    <property type="protein sequence ID" value="APO83338.1"/>
    <property type="molecule type" value="Genomic_DNA"/>
</dbReference>
<feature type="signal peptide" evidence="1">
    <location>
        <begin position="1"/>
        <end position="26"/>
    </location>
</feature>
<organism evidence="2 4">
    <name type="scientific">Pseudomonas putida</name>
    <name type="common">Arthrobacter siderocapsulatus</name>
    <dbReference type="NCBI Taxonomy" id="303"/>
    <lineage>
        <taxon>Bacteria</taxon>
        <taxon>Pseudomonadati</taxon>
        <taxon>Pseudomonadota</taxon>
        <taxon>Gammaproteobacteria</taxon>
        <taxon>Pseudomonadales</taxon>
        <taxon>Pseudomonadaceae</taxon>
        <taxon>Pseudomonas</taxon>
    </lineage>
</organism>
<sequence>MKTHPFRYWTWISLLLCLHLAGCTTSKDEMLPHSEQTMLDIWNSGGSVGTQQQLQEARSELRRPVLDPERLIKDQSTYTRTAANEIRAQFPRLPNPDLVMYVYPHLAGTQQTPVPGYSTVFPLYEKVQYALPGERLDDL</sequence>
<evidence type="ECO:0000313" key="3">
    <source>
        <dbReference type="EMBL" id="POG02984.1"/>
    </source>
</evidence>
<keyword evidence="1" id="KW-0732">Signal</keyword>
<dbReference type="AlphaFoldDB" id="A0A1L5PT35"/>
<reference evidence="2 4" key="2">
    <citation type="submission" date="2016-12" db="EMBL/GenBank/DDBJ databases">
        <title>Draft Genome Sequence of Mercury Resistant Pseudomonas DRA525.</title>
        <authorList>
            <person name="Drace K.M."/>
        </authorList>
    </citation>
    <scope>NUCLEOTIDE SEQUENCE [LARGE SCALE GENOMIC DNA]</scope>
    <source>
        <strain evidence="2 4">DRA525</strain>
    </source>
</reference>
<gene>
    <name evidence="3" type="ORF">BGP82_16925</name>
    <name evidence="2" type="ORF">BL240_18565</name>
</gene>
<dbReference type="Proteomes" id="UP000185146">
    <property type="component" value="Chromosome"/>
</dbReference>
<proteinExistence type="predicted"/>
<dbReference type="InterPro" id="IPR022262">
    <property type="entry name" value="Lipoprot_put"/>
</dbReference>
<reference evidence="3 5" key="3">
    <citation type="submission" date="2018-03" db="EMBL/GenBank/DDBJ databases">
        <title>Draft genome of Pseudomonas putida strain KH-18-2.</title>
        <authorList>
            <person name="Yoshizawa S."/>
            <person name="Khan N.H."/>
            <person name="Nishimura M."/>
            <person name="Chiura H.X."/>
            <person name="Ogura Y."/>
            <person name="Hayashi T."/>
            <person name="Kogure K."/>
        </authorList>
    </citation>
    <scope>NUCLEOTIDE SEQUENCE [LARGE SCALE GENOMIC DNA]</scope>
    <source>
        <strain evidence="3 5">KH-18-2</strain>
    </source>
</reference>